<proteinExistence type="predicted"/>
<feature type="region of interest" description="Disordered" evidence="1">
    <location>
        <begin position="201"/>
        <end position="372"/>
    </location>
</feature>
<dbReference type="AlphaFoldDB" id="A0A8S0WEF0"/>
<feature type="region of interest" description="Disordered" evidence="1">
    <location>
        <begin position="157"/>
        <end position="181"/>
    </location>
</feature>
<dbReference type="OrthoDB" id="3068363at2759"/>
<reference evidence="3 4" key="1">
    <citation type="submission" date="2020-01" db="EMBL/GenBank/DDBJ databases">
        <authorList>
            <person name="Gupta K D."/>
        </authorList>
    </citation>
    <scope>NUCLEOTIDE SEQUENCE [LARGE SCALE GENOMIC DNA]</scope>
</reference>
<evidence type="ECO:0000256" key="1">
    <source>
        <dbReference type="SAM" id="MobiDB-lite"/>
    </source>
</evidence>
<gene>
    <name evidence="3" type="ORF">AAE3_LOCUS9079</name>
</gene>
<keyword evidence="2" id="KW-0732">Signal</keyword>
<evidence type="ECO:0000313" key="3">
    <source>
        <dbReference type="EMBL" id="CAA7266820.1"/>
    </source>
</evidence>
<feature type="compositionally biased region" description="Low complexity" evidence="1">
    <location>
        <begin position="201"/>
        <end position="240"/>
    </location>
</feature>
<sequence>MISSASTLFIASLVFNAASVLGAPIRIPDAGSQVTARTDIPVQPAPPVIVDLQAGHRKRSRVVAIPRARFVAERGLAPVTEAIETRQPLDIAVPAVEKRDEEPTIQRRYPRRVYHDFYEKREPATTVKESTLMITKTTVHDSPADAAAYGVHQPVHPGTGAGAFPHAIPGAPVDPHVPANPQATDVTTLISVSHTTTLAASDAPAATATPPAGGDAPAVPAGGDPVATATTSTSADTPAATPAPPAGGDAPPPPAGGDAPAPPAGGDASASATTTSSVSDPTQTPDAGAGAADPATPPAGGAENGGDDKPAGGDDKPAGSDDAAATTTSDASPAATPAAGDDATAAGFTAGGARRAVKVSTEPVARRMTYSGAAWASSIRRSLVNSN</sequence>
<feature type="chain" id="PRO_5035913327" evidence="2">
    <location>
        <begin position="23"/>
        <end position="387"/>
    </location>
</feature>
<feature type="compositionally biased region" description="Low complexity" evidence="1">
    <location>
        <begin position="320"/>
        <end position="353"/>
    </location>
</feature>
<feature type="signal peptide" evidence="2">
    <location>
        <begin position="1"/>
        <end position="22"/>
    </location>
</feature>
<organism evidence="3 4">
    <name type="scientific">Cyclocybe aegerita</name>
    <name type="common">Black poplar mushroom</name>
    <name type="synonym">Agrocybe aegerita</name>
    <dbReference type="NCBI Taxonomy" id="1973307"/>
    <lineage>
        <taxon>Eukaryota</taxon>
        <taxon>Fungi</taxon>
        <taxon>Dikarya</taxon>
        <taxon>Basidiomycota</taxon>
        <taxon>Agaricomycotina</taxon>
        <taxon>Agaricomycetes</taxon>
        <taxon>Agaricomycetidae</taxon>
        <taxon>Agaricales</taxon>
        <taxon>Agaricineae</taxon>
        <taxon>Bolbitiaceae</taxon>
        <taxon>Cyclocybe</taxon>
    </lineage>
</organism>
<evidence type="ECO:0000256" key="2">
    <source>
        <dbReference type="SAM" id="SignalP"/>
    </source>
</evidence>
<accession>A0A8S0WEF0</accession>
<feature type="compositionally biased region" description="Pro residues" evidence="1">
    <location>
        <begin position="241"/>
        <end position="263"/>
    </location>
</feature>
<comment type="caution">
    <text evidence="3">The sequence shown here is derived from an EMBL/GenBank/DDBJ whole genome shotgun (WGS) entry which is preliminary data.</text>
</comment>
<feature type="compositionally biased region" description="Low complexity" evidence="1">
    <location>
        <begin position="264"/>
        <end position="301"/>
    </location>
</feature>
<keyword evidence="4" id="KW-1185">Reference proteome</keyword>
<protein>
    <submittedName>
        <fullName evidence="3">Uncharacterized protein</fullName>
    </submittedName>
</protein>
<dbReference type="EMBL" id="CACVBS010000057">
    <property type="protein sequence ID" value="CAA7266820.1"/>
    <property type="molecule type" value="Genomic_DNA"/>
</dbReference>
<name>A0A8S0WEF0_CYCAE</name>
<evidence type="ECO:0000313" key="4">
    <source>
        <dbReference type="Proteomes" id="UP000467700"/>
    </source>
</evidence>
<feature type="compositionally biased region" description="Basic and acidic residues" evidence="1">
    <location>
        <begin position="306"/>
        <end position="319"/>
    </location>
</feature>
<dbReference type="Proteomes" id="UP000467700">
    <property type="component" value="Unassembled WGS sequence"/>
</dbReference>